<evidence type="ECO:0000256" key="4">
    <source>
        <dbReference type="RuleBase" id="RU000499"/>
    </source>
</evidence>
<comment type="similarity">
    <text evidence="1 4">Belongs to the glutathione peroxidase family.</text>
</comment>
<name>A0ABQ5Q5P3_9BACT</name>
<dbReference type="InterPro" id="IPR000889">
    <property type="entry name" value="Glutathione_peroxidase"/>
</dbReference>
<dbReference type="Gene3D" id="3.40.30.10">
    <property type="entry name" value="Glutaredoxin"/>
    <property type="match status" value="1"/>
</dbReference>
<dbReference type="RefSeq" id="WP_285724110.1">
    <property type="nucleotide sequence ID" value="NZ_BSDD01000002.1"/>
</dbReference>
<dbReference type="PANTHER" id="PTHR11592">
    <property type="entry name" value="GLUTATHIONE PEROXIDASE"/>
    <property type="match status" value="1"/>
</dbReference>
<dbReference type="PANTHER" id="PTHR11592:SF78">
    <property type="entry name" value="GLUTATHIONE PEROXIDASE"/>
    <property type="match status" value="1"/>
</dbReference>
<evidence type="ECO:0000259" key="6">
    <source>
        <dbReference type="PROSITE" id="PS51352"/>
    </source>
</evidence>
<accession>A0ABQ5Q5P3</accession>
<dbReference type="SUPFAM" id="SSF52833">
    <property type="entry name" value="Thioredoxin-like"/>
    <property type="match status" value="1"/>
</dbReference>
<dbReference type="InterPro" id="IPR036249">
    <property type="entry name" value="Thioredoxin-like_sf"/>
</dbReference>
<dbReference type="Pfam" id="PF00255">
    <property type="entry name" value="GSHPx"/>
    <property type="match status" value="1"/>
</dbReference>
<evidence type="ECO:0000256" key="3">
    <source>
        <dbReference type="ARBA" id="ARBA00023002"/>
    </source>
</evidence>
<dbReference type="PIRSF" id="PIRSF000303">
    <property type="entry name" value="Glutathion_perox"/>
    <property type="match status" value="1"/>
</dbReference>
<feature type="domain" description="Thioredoxin" evidence="6">
    <location>
        <begin position="16"/>
        <end position="183"/>
    </location>
</feature>
<evidence type="ECO:0000313" key="8">
    <source>
        <dbReference type="Proteomes" id="UP001165089"/>
    </source>
</evidence>
<dbReference type="EMBL" id="BSDD01000002">
    <property type="protein sequence ID" value="GLH69917.1"/>
    <property type="molecule type" value="Genomic_DNA"/>
</dbReference>
<evidence type="ECO:0000256" key="2">
    <source>
        <dbReference type="ARBA" id="ARBA00022559"/>
    </source>
</evidence>
<feature type="signal peptide" evidence="5">
    <location>
        <begin position="1"/>
        <end position="18"/>
    </location>
</feature>
<dbReference type="PROSITE" id="PS51355">
    <property type="entry name" value="GLUTATHIONE_PEROXID_3"/>
    <property type="match status" value="1"/>
</dbReference>
<dbReference type="GO" id="GO:0004601">
    <property type="term" value="F:peroxidase activity"/>
    <property type="evidence" value="ECO:0007669"/>
    <property type="project" value="UniProtKB-KW"/>
</dbReference>
<keyword evidence="8" id="KW-1185">Reference proteome</keyword>
<evidence type="ECO:0000256" key="1">
    <source>
        <dbReference type="ARBA" id="ARBA00006926"/>
    </source>
</evidence>
<dbReference type="InterPro" id="IPR029760">
    <property type="entry name" value="GPX_CS"/>
</dbReference>
<sequence length="183" mass="19678">MRLLPLAAMLLVLAPAAAGGPAPERKAPMSLYDFSLDTLAGKPQALSAYRGKVVLAVNVASACGYTPQYAGLEKLYQRYRDQGLVVLGFPCNQFGGQEPGTPAEIQAFCSTTYGVTFPLFAKLDVKGPHQAPVYQFLTKGFGEPQWNFHKYLVGRDGRVLQAFPSKVAPESPELTAALEAALK</sequence>
<dbReference type="Proteomes" id="UP001165089">
    <property type="component" value="Unassembled WGS sequence"/>
</dbReference>
<organism evidence="7 8">
    <name type="scientific">Geothrix rubra</name>
    <dbReference type="NCBI Taxonomy" id="2927977"/>
    <lineage>
        <taxon>Bacteria</taxon>
        <taxon>Pseudomonadati</taxon>
        <taxon>Acidobacteriota</taxon>
        <taxon>Holophagae</taxon>
        <taxon>Holophagales</taxon>
        <taxon>Holophagaceae</taxon>
        <taxon>Geothrix</taxon>
    </lineage>
</organism>
<keyword evidence="5" id="KW-0732">Signal</keyword>
<dbReference type="CDD" id="cd00340">
    <property type="entry name" value="GSH_Peroxidase"/>
    <property type="match status" value="1"/>
</dbReference>
<gene>
    <name evidence="7" type="ORF">GETHPA_14500</name>
</gene>
<dbReference type="PROSITE" id="PS51352">
    <property type="entry name" value="THIOREDOXIN_2"/>
    <property type="match status" value="1"/>
</dbReference>
<evidence type="ECO:0000313" key="7">
    <source>
        <dbReference type="EMBL" id="GLH69917.1"/>
    </source>
</evidence>
<keyword evidence="3 4" id="KW-0560">Oxidoreductase</keyword>
<protein>
    <recommendedName>
        <fullName evidence="4">Glutathione peroxidase</fullName>
    </recommendedName>
</protein>
<reference evidence="7 8" key="1">
    <citation type="journal article" date="2023" name="Antonie Van Leeuwenhoek">
        <title>Mesoterricola silvestris gen. nov., sp. nov., Mesoterricola sediminis sp. nov., Geothrix oryzae sp. nov., Geothrix edaphica sp. nov., Geothrix rubra sp. nov., and Geothrix limicola sp. nov., six novel members of Acidobacteriota isolated from soils.</title>
        <authorList>
            <person name="Itoh H."/>
            <person name="Sugisawa Y."/>
            <person name="Mise K."/>
            <person name="Xu Z."/>
            <person name="Kuniyasu M."/>
            <person name="Ushijima N."/>
            <person name="Kawano K."/>
            <person name="Kobayashi E."/>
            <person name="Shiratori Y."/>
            <person name="Masuda Y."/>
            <person name="Senoo K."/>
        </authorList>
    </citation>
    <scope>NUCLEOTIDE SEQUENCE [LARGE SCALE GENOMIC DNA]</scope>
    <source>
        <strain evidence="7 8">Red803</strain>
    </source>
</reference>
<comment type="caution">
    <text evidence="7">The sequence shown here is derived from an EMBL/GenBank/DDBJ whole genome shotgun (WGS) entry which is preliminary data.</text>
</comment>
<dbReference type="PROSITE" id="PS00763">
    <property type="entry name" value="GLUTATHIONE_PEROXID_2"/>
    <property type="match status" value="1"/>
</dbReference>
<evidence type="ECO:0000256" key="5">
    <source>
        <dbReference type="SAM" id="SignalP"/>
    </source>
</evidence>
<keyword evidence="2 4" id="KW-0575">Peroxidase</keyword>
<feature type="chain" id="PRO_5047519219" description="Glutathione peroxidase" evidence="5">
    <location>
        <begin position="19"/>
        <end position="183"/>
    </location>
</feature>
<dbReference type="PRINTS" id="PR01011">
    <property type="entry name" value="GLUTPROXDASE"/>
</dbReference>
<proteinExistence type="inferred from homology"/>
<dbReference type="InterPro" id="IPR013766">
    <property type="entry name" value="Thioredoxin_domain"/>
</dbReference>